<evidence type="ECO:0000313" key="3">
    <source>
        <dbReference type="Proteomes" id="UP001177212"/>
    </source>
</evidence>
<keyword evidence="1" id="KW-0732">Signal</keyword>
<name>A0ABT9FC51_9GAMM</name>
<feature type="chain" id="PRO_5045331576" evidence="1">
    <location>
        <begin position="18"/>
        <end position="96"/>
    </location>
</feature>
<keyword evidence="3" id="KW-1185">Reference proteome</keyword>
<feature type="signal peptide" evidence="1">
    <location>
        <begin position="1"/>
        <end position="17"/>
    </location>
</feature>
<organism evidence="2 3">
    <name type="scientific">Pseudoalteromonas marina</name>
    <dbReference type="NCBI Taxonomy" id="267375"/>
    <lineage>
        <taxon>Bacteria</taxon>
        <taxon>Pseudomonadati</taxon>
        <taxon>Pseudomonadota</taxon>
        <taxon>Gammaproteobacteria</taxon>
        <taxon>Alteromonadales</taxon>
        <taxon>Pseudoalteromonadaceae</taxon>
        <taxon>Pseudoalteromonas</taxon>
    </lineage>
</organism>
<dbReference type="RefSeq" id="WP_305471641.1">
    <property type="nucleotide sequence ID" value="NZ_JAUYVT010000004.1"/>
</dbReference>
<evidence type="ECO:0000256" key="1">
    <source>
        <dbReference type="SAM" id="SignalP"/>
    </source>
</evidence>
<sequence>MKLLVLASLAFSTSAFATVEESEKPERLRDRLINIENTVSDYKSLAAQSNDEFKSLSVRMKHFETLLHDIPHASVKPPKVKKRGSSQIQPYEYVSF</sequence>
<proteinExistence type="predicted"/>
<gene>
    <name evidence="2" type="ORF">Q8W34_06930</name>
</gene>
<protein>
    <submittedName>
        <fullName evidence="2">Uncharacterized protein</fullName>
    </submittedName>
</protein>
<dbReference type="Proteomes" id="UP001177212">
    <property type="component" value="Unassembled WGS sequence"/>
</dbReference>
<comment type="caution">
    <text evidence="2">The sequence shown here is derived from an EMBL/GenBank/DDBJ whole genome shotgun (WGS) entry which is preliminary data.</text>
</comment>
<dbReference type="EMBL" id="JAUYVT010000004">
    <property type="protein sequence ID" value="MDP2564362.1"/>
    <property type="molecule type" value="Genomic_DNA"/>
</dbReference>
<reference evidence="2" key="1">
    <citation type="submission" date="2023-07" db="EMBL/GenBank/DDBJ databases">
        <title>Genome content predicts the carbon catabolic preferences of heterotrophic bacteria.</title>
        <authorList>
            <person name="Gralka M."/>
        </authorList>
    </citation>
    <scope>NUCLEOTIDE SEQUENCE</scope>
    <source>
        <strain evidence="2">4G09</strain>
    </source>
</reference>
<evidence type="ECO:0000313" key="2">
    <source>
        <dbReference type="EMBL" id="MDP2564362.1"/>
    </source>
</evidence>
<accession>A0ABT9FC51</accession>